<dbReference type="EMBL" id="JASWER010000016">
    <property type="protein sequence ID" value="MDL5378068.1"/>
    <property type="molecule type" value="Genomic_DNA"/>
</dbReference>
<dbReference type="PANTHER" id="PTHR31118:SF12">
    <property type="entry name" value="CYCLASE-LIKE PROTEIN 2"/>
    <property type="match status" value="1"/>
</dbReference>
<evidence type="ECO:0000313" key="1">
    <source>
        <dbReference type="EMBL" id="MDL5378068.1"/>
    </source>
</evidence>
<accession>A0ABT7MS78</accession>
<name>A0ABT7MS78_9BACL</name>
<dbReference type="InterPro" id="IPR037175">
    <property type="entry name" value="KFase_sf"/>
</dbReference>
<dbReference type="GO" id="GO:0016787">
    <property type="term" value="F:hydrolase activity"/>
    <property type="evidence" value="ECO:0007669"/>
    <property type="project" value="UniProtKB-KW"/>
</dbReference>
<comment type="caution">
    <text evidence="1">The sequence shown here is derived from an EMBL/GenBank/DDBJ whole genome shotgun (WGS) entry which is preliminary data.</text>
</comment>
<keyword evidence="1" id="KW-0378">Hydrolase</keyword>
<keyword evidence="2" id="KW-1185">Reference proteome</keyword>
<dbReference type="Gene3D" id="3.50.30.50">
    <property type="entry name" value="Putative cyclase"/>
    <property type="match status" value="1"/>
</dbReference>
<evidence type="ECO:0000313" key="2">
    <source>
        <dbReference type="Proteomes" id="UP001230807"/>
    </source>
</evidence>
<gene>
    <name evidence="1" type="ORF">QR695_13750</name>
</gene>
<dbReference type="SUPFAM" id="SSF102198">
    <property type="entry name" value="Putative cyclase"/>
    <property type="match status" value="1"/>
</dbReference>
<proteinExistence type="predicted"/>
<dbReference type="InterPro" id="IPR007325">
    <property type="entry name" value="KFase/CYL"/>
</dbReference>
<dbReference type="Pfam" id="PF04199">
    <property type="entry name" value="Cyclase"/>
    <property type="match status" value="1"/>
</dbReference>
<dbReference type="EC" id="3.5.-.-" evidence="1"/>
<dbReference type="RefSeq" id="WP_101801553.1">
    <property type="nucleotide sequence ID" value="NZ_CP040675.1"/>
</dbReference>
<organism evidence="1 2">
    <name type="scientific">Exiguobacterium mexicanum</name>
    <dbReference type="NCBI Taxonomy" id="340146"/>
    <lineage>
        <taxon>Bacteria</taxon>
        <taxon>Bacillati</taxon>
        <taxon>Bacillota</taxon>
        <taxon>Bacilli</taxon>
        <taxon>Bacillales</taxon>
        <taxon>Bacillales Family XII. Incertae Sedis</taxon>
        <taxon>Exiguobacterium</taxon>
    </lineage>
</organism>
<reference evidence="1 2" key="1">
    <citation type="submission" date="2023-06" db="EMBL/GenBank/DDBJ databases">
        <title>Influencing factors and mechanism of Cr(VI) reduction by facultative anaerobic Exiguobacterium sp. PY14.</title>
        <authorList>
            <person name="Zou L."/>
        </authorList>
    </citation>
    <scope>NUCLEOTIDE SEQUENCE [LARGE SCALE GENOMIC DNA]</scope>
    <source>
        <strain evidence="1 2">PY14</strain>
    </source>
</reference>
<dbReference type="PANTHER" id="PTHR31118">
    <property type="entry name" value="CYCLASE-LIKE PROTEIN 2"/>
    <property type="match status" value="1"/>
</dbReference>
<dbReference type="Proteomes" id="UP001230807">
    <property type="component" value="Unassembled WGS sequence"/>
</dbReference>
<protein>
    <submittedName>
        <fullName evidence="1">Cyclase family protein</fullName>
        <ecNumber evidence="1">3.5.-.-</ecNumber>
    </submittedName>
</protein>
<sequence length="205" mass="22687">MKMYDVTGAIYEGMTVYKDKPEKQPKINQQTNGYVTETRLDLDVHTGTHIDAPLHMNVDGETFESLSLDSLVGPCQVLDLTAVKNGISKTDLEGFKLQKGDFILLKTKNSFEEKFNFDFVYLAKDGASYLAELGIRGVGIDALGIERSQEGHPTHKTLFANDIIIIEGLRLKEVEQGQYFMVAAPLKLVGTEASPARVLLFEGLS</sequence>